<reference evidence="9" key="1">
    <citation type="submission" date="2025-08" db="UniProtKB">
        <authorList>
            <consortium name="RefSeq"/>
        </authorList>
    </citation>
    <scope>IDENTIFICATION</scope>
</reference>
<protein>
    <submittedName>
        <fullName evidence="9">TPR and ankyrin repeat-containing protein 1</fullName>
    </submittedName>
</protein>
<dbReference type="PROSITE" id="PS51198">
    <property type="entry name" value="UVRD_HELICASE_ATP_BIND"/>
    <property type="match status" value="1"/>
</dbReference>
<dbReference type="FunCoup" id="A0A6P7Y8M4">
    <property type="interactions" value="53"/>
</dbReference>
<sequence length="3006" mass="346103">MDPIAYAEFLKTSGNQDFKNGSYALALRKYEQAIAILTQLHHLKSDAHKDLAVLFCNRSNAFYNLDQWLEAYYAALDSIHYDHSYFKGYYRAGHSLLKLNERLRALDMFHKGLDLLFGSSDRLQIAEFIIGIFLSVTINDEFWIHPPFPDILEKILKRRYNAQVWQAVLEKLAKKGMWQACLLLGTKKNWLPDDLEVAHLSLEDLFKKYVSSGQYDRMETMPELVMWLISIGAKAESIGAYPLHSVMRLCIKAKDSNLFRFVVRFEKSMKGKLNQQDEDGCTVLHLVASSPTTSHGNGYTLKRQTEDVIMLLDFDVDPSIPDHQSRRATDLLKKNKNFKAEDVIKKYLAKKANYSSRPARPQVAGERERVPSEDKGVSLLTSLEHFSELCRLEKRNPVQLMSEEKVQRFLKKLATVTEIPTEAVCDIPDRFSNHLIIQLLHKRKWHEVLLLLTRNANGESPPQTTGKEDGLLKNCHLQKFNIGSIIGHLSAGGKQRIQLLKCLLDRGASPDGFGASFEKPLCTCLKKEDFELAYLLLTRGADPQSLSLLEGDTPLHVAVSIILNKRDDIGLRFLSYLLDLYSSKPDEFPYLDPNVQDKQGDSVMHLLFQNVTTKQIKEQSIKKIMDLLAKFDINLTLKNKWGKDVRHRIKKNDPRLLLWNKAVSESKKKHRQDTSAQLVKPAKPLSNGNTVESKMALHSSFSSTSTSLPSVAEPQANAQELEPVVNNIDRRLTVLDVRQPEKTLTRRECLVQSIAFLIQQIILSKPVKEDTELISKFLVTAATEEEKNRSSDSQGVKTLPSIGIACNDISILKDNGDDDNSGGVVLSTLDEDSELDEQIDDTDDLINIQDFDSMTWEIECTSDALKKLGSRAVPYCMKKKIVLVVQQLGNGEWVQSLQKRLKYLKSDIQLFEAKLDKGARMLWELAIDFSPRCSEAPEKIIETEQSVYPVEKSGRVYTEIIRIWDIVLDHNKLNRHIDNICSAYNRGLTCILRKKLKGINKGQLSSNLNTQKRIPRCYVEDLDFLKSKEPVIPDYFPPASAVETEYNIMKFHSFSTNMAFNIISDMNSPVEYPFRVGELEYAVIDLNPKPLEAIILIGRSGTGKTTCCLYRLWKKFHSYWEKADEVGGPWLVRQTWQQRKLKNVTDIESTGEEEEEEEEEATEEDGSLDEQETLDSIDDEQDEEDGLQSSCDSEHDDDNCGIDESEKLEHFHQIFITKNHVLCQEVQRNFIELSKCTKATSHFKPVEPNVYRLQDLKDENFPLFVTSKQLLLLLDASMPDPFFPRNEDGSLKRNIVGWSTQDELVIPDLLDEEEEGDVEGEYGEEENASEAHIKETDPRVFVNHEVFTNEMWPKMVKGKHAYNPALVWKEIKSFLKGSFEALSCLRGRLTEEQYIKLGRKRAPNFQGDRKEVYRLFCIYQQIKSQRGYFDEEDVLYNLSQRLSKLDELSWCIHELYGDEIQDFTQAELALLMRTINDPNSMFLTGDTAQSIMKGVSFRFSDLRSLFHYASKNCANDKKYCTVRKPKRIYQLYQNYRSHSGILRLASGVVDLLQYYFPESFDRLPRDCGLFDGPKPTVLESCSISDLAILLKGNKRKTQPIEFGAHQVILVANEVAKDKIPEELSLALVLTIYEAKGLEFDDVLLYNFFTDSEAGKEWRVISSFVPPHESSEECKPVIEVPLEKNPAPHNRPLTLNADMLKMLNGELKQLYTAITRARVNLWIFDENCEKRAPAFEYFIKKEFVKVVQTNENEDLDDSMFVKTSTAEEWVAQGEYYAKHQCWKVAAKCYQKGGASEKEKLALAHDAVLNVQTKKSSPRERQMEYMELAKTYLECGEPRLALKCLAYAKEFQLCGELCERLGKPKEAAYFYKRIQNYKAGARCFEQIQEFELALKMYCQEKMYEDAAHAVERYKQLHPDAKLLYTANQFYLEAAAKYLNANKIKEMNEVLSKLDIEDQLIFLKSRKCWTQAADLLKSKGREEEAAHLMKQHGDLLEAAKLTTRKEFRASCLLAAARLNLAGDELNIEEVLKEAQKLCREVEHHSGYAEATLLLGVLKNDSREIDKAFNSFSEINHSAGVVEALFQLAHCNVESSFVLSLAAFGLTMLISLVKALQRTTTNAEKEMVKSCFEFFGVLQLDSTKCYIQHQEGARILQQQFDTSHDLKEKRTKDSTYYIHVEDVKLILEKHLLRRLCFIAEKVMRQVYPDICTKYIVGLECSSKCEDFHRPLLRHEAKSVLLNKRDLVTVSGQLLEGKRVFRKELSNELKEIDNILTADEYSACKSLLEAFFPKHFHMRILSENTGASKEIKDLKNRFPKSCKMILNEHISFLFKHADNVSRRESTDLWLDAMRISVLSSHYPDSLENLLAQEEYKYNKEFKAQEARNCEKDRLEKGRGDGRRTKGIEGRRTKGIEGRYGMLLPDKSEENPEVSHVCFFRLLQSSVDSLYVQKNPENCKRLFYRFMNVLVKKCIEPLIPSIGNTVTLLEFQFILCCAVLMRLQKTLSVCLPKSYIALLHYWEFMFGKKDKLIVMKDTYSILWEYRPKDVNVAAKSFKYHLFYLTKVLCGVESPSFNVVLDAFSDLDYITSGEAERTVVLCLVMMVNVNTVLNPKCKSILCTHFPEIKLKLMEMKEQFPSRVPERLIKVVDKVIVATDTTEIINCLQELLIERDDEHLFECRWKWETSYSKGAVRGIFYEKVNQEGFDSLLYPVETFEEPEMEQERDFFVEEKDDPVAVIASKVQQKASARRRLDYLFLLICSCIKWKRVLHAKNEPVKIEVENCVPASFKKADIDRTQCDICGVKFVQESRNFFIQSTKLEVDTAEGEPLSKTDLEEHESMESSETQIASESYENHIVREEHRKNSTAYQKYLNFFKSQVDLFLCEGKEVIQNIRQTAEDHLASREQSNLVQKKIQDGRKIIMEIVEDIYEKKAWADAEEQILVHVKKLTANIKAGHEWLKNTAGNKTKKDALTEDYEFENFENDIEEEGFEELCRNKRKLRQKKKNKRRN</sequence>
<dbReference type="CTD" id="9881"/>
<evidence type="ECO:0000256" key="4">
    <source>
        <dbReference type="ARBA" id="ARBA00022840"/>
    </source>
</evidence>
<dbReference type="GO" id="GO:0016787">
    <property type="term" value="F:hydrolase activity"/>
    <property type="evidence" value="ECO:0007669"/>
    <property type="project" value="UniProtKB-UniRule"/>
</dbReference>
<evidence type="ECO:0000256" key="6">
    <source>
        <dbReference type="SAM" id="MobiDB-lite"/>
    </source>
</evidence>
<dbReference type="InterPro" id="IPR036770">
    <property type="entry name" value="Ankyrin_rpt-contain_sf"/>
</dbReference>
<keyword evidence="3 5" id="KW-0347">Helicase</keyword>
<dbReference type="SUPFAM" id="SSF48403">
    <property type="entry name" value="Ankyrin repeat"/>
    <property type="match status" value="2"/>
</dbReference>
<dbReference type="InterPro" id="IPR039904">
    <property type="entry name" value="TRANK1"/>
</dbReference>
<keyword evidence="2 5" id="KW-0378">Hydrolase</keyword>
<feature type="compositionally biased region" description="Polar residues" evidence="6">
    <location>
        <begin position="2838"/>
        <end position="2847"/>
    </location>
</feature>
<dbReference type="GeneID" id="115471709"/>
<gene>
    <name evidence="9" type="primary">TRANK1</name>
</gene>
<dbReference type="InParanoid" id="A0A6P7Y8M4"/>
<evidence type="ECO:0000256" key="1">
    <source>
        <dbReference type="ARBA" id="ARBA00022741"/>
    </source>
</evidence>
<dbReference type="InterPro" id="IPR002110">
    <property type="entry name" value="Ankyrin_rpt"/>
</dbReference>
<dbReference type="Gene3D" id="3.40.50.300">
    <property type="entry name" value="P-loop containing nucleotide triphosphate hydrolases"/>
    <property type="match status" value="2"/>
</dbReference>
<dbReference type="Gene3D" id="1.25.40.10">
    <property type="entry name" value="Tetratricopeptide repeat domain"/>
    <property type="match status" value="1"/>
</dbReference>
<dbReference type="GO" id="GO:0005524">
    <property type="term" value="F:ATP binding"/>
    <property type="evidence" value="ECO:0007669"/>
    <property type="project" value="UniProtKB-UniRule"/>
</dbReference>
<evidence type="ECO:0000256" key="3">
    <source>
        <dbReference type="ARBA" id="ARBA00022806"/>
    </source>
</evidence>
<dbReference type="SUPFAM" id="SSF52540">
    <property type="entry name" value="P-loop containing nucleoside triphosphate hydrolases"/>
    <property type="match status" value="1"/>
</dbReference>
<dbReference type="Pfam" id="PF00580">
    <property type="entry name" value="UvrD-helicase"/>
    <property type="match status" value="1"/>
</dbReference>
<dbReference type="InterPro" id="IPR011990">
    <property type="entry name" value="TPR-like_helical_dom_sf"/>
</dbReference>
<proteinExistence type="predicted"/>
<dbReference type="PANTHER" id="PTHR21529:SF4">
    <property type="entry name" value="TPR AND ANKYRIN REPEAT-CONTAINING PROTEIN 1"/>
    <property type="match status" value="1"/>
</dbReference>
<feature type="region of interest" description="Disordered" evidence="6">
    <location>
        <begin position="1143"/>
        <end position="1199"/>
    </location>
</feature>
<dbReference type="SMART" id="SM00248">
    <property type="entry name" value="ANK"/>
    <property type="match status" value="5"/>
</dbReference>
<dbReference type="InterPro" id="IPR014016">
    <property type="entry name" value="UvrD-like_ATP-bd"/>
</dbReference>
<evidence type="ECO:0000313" key="8">
    <source>
        <dbReference type="Proteomes" id="UP000515156"/>
    </source>
</evidence>
<dbReference type="PANTHER" id="PTHR21529">
    <property type="entry name" value="MAMMARY TURMOR VIRUS RECEPTOR HOMOLOG 1, 2 MTVR1, 2"/>
    <property type="match status" value="1"/>
</dbReference>
<dbReference type="GO" id="GO:0004386">
    <property type="term" value="F:helicase activity"/>
    <property type="evidence" value="ECO:0007669"/>
    <property type="project" value="UniProtKB-UniRule"/>
</dbReference>
<evidence type="ECO:0000256" key="2">
    <source>
        <dbReference type="ARBA" id="ARBA00022801"/>
    </source>
</evidence>
<name>A0A6P7Y8M4_9AMPH</name>
<feature type="region of interest" description="Disordered" evidence="6">
    <location>
        <begin position="2820"/>
        <end position="2850"/>
    </location>
</feature>
<feature type="domain" description="UvrD-like helicase ATP-binding" evidence="7">
    <location>
        <begin position="1077"/>
        <end position="1538"/>
    </location>
</feature>
<keyword evidence="1 5" id="KW-0547">Nucleotide-binding</keyword>
<accession>A0A6P7Y8M4</accession>
<dbReference type="SUPFAM" id="SSF48452">
    <property type="entry name" value="TPR-like"/>
    <property type="match status" value="1"/>
</dbReference>
<evidence type="ECO:0000259" key="7">
    <source>
        <dbReference type="PROSITE" id="PS51198"/>
    </source>
</evidence>
<evidence type="ECO:0000313" key="9">
    <source>
        <dbReference type="RefSeq" id="XP_030061358.1"/>
    </source>
</evidence>
<dbReference type="KEGG" id="muo:115471709"/>
<feature type="compositionally biased region" description="Acidic residues" evidence="6">
    <location>
        <begin position="1149"/>
        <end position="1186"/>
    </location>
</feature>
<feature type="region of interest" description="Disordered" evidence="6">
    <location>
        <begin position="667"/>
        <end position="689"/>
    </location>
</feature>
<dbReference type="Gene3D" id="1.25.40.20">
    <property type="entry name" value="Ankyrin repeat-containing domain"/>
    <property type="match status" value="2"/>
</dbReference>
<dbReference type="OrthoDB" id="3156807at2759"/>
<evidence type="ECO:0000256" key="5">
    <source>
        <dbReference type="PROSITE-ProRule" id="PRU00560"/>
    </source>
</evidence>
<keyword evidence="4 5" id="KW-0067">ATP-binding</keyword>
<feature type="compositionally biased region" description="Basic and acidic residues" evidence="6">
    <location>
        <begin position="2824"/>
        <end position="2836"/>
    </location>
</feature>
<dbReference type="RefSeq" id="XP_030061358.1">
    <property type="nucleotide sequence ID" value="XM_030205498.1"/>
</dbReference>
<organism evidence="8 9">
    <name type="scientific">Microcaecilia unicolor</name>
    <dbReference type="NCBI Taxonomy" id="1415580"/>
    <lineage>
        <taxon>Eukaryota</taxon>
        <taxon>Metazoa</taxon>
        <taxon>Chordata</taxon>
        <taxon>Craniata</taxon>
        <taxon>Vertebrata</taxon>
        <taxon>Euteleostomi</taxon>
        <taxon>Amphibia</taxon>
        <taxon>Gymnophiona</taxon>
        <taxon>Siphonopidae</taxon>
        <taxon>Microcaecilia</taxon>
    </lineage>
</organism>
<keyword evidence="8" id="KW-1185">Reference proteome</keyword>
<dbReference type="Proteomes" id="UP000515156">
    <property type="component" value="Chromosome 1"/>
</dbReference>
<dbReference type="InterPro" id="IPR027417">
    <property type="entry name" value="P-loop_NTPase"/>
</dbReference>
<feature type="binding site" evidence="5">
    <location>
        <begin position="1098"/>
        <end position="1105"/>
    </location>
    <ligand>
        <name>ATP</name>
        <dbReference type="ChEBI" id="CHEBI:30616"/>
    </ligand>
</feature>